<name>A0AA35K2Q4_9SAUR</name>
<keyword evidence="3" id="KW-1185">Reference proteome</keyword>
<accession>A0AA35K2Q4</accession>
<evidence type="ECO:0000313" key="3">
    <source>
        <dbReference type="Proteomes" id="UP001178461"/>
    </source>
</evidence>
<dbReference type="EMBL" id="OX395128">
    <property type="protein sequence ID" value="CAI5769263.1"/>
    <property type="molecule type" value="Genomic_DNA"/>
</dbReference>
<feature type="chain" id="PRO_5041220913" evidence="1">
    <location>
        <begin position="22"/>
        <end position="201"/>
    </location>
</feature>
<dbReference type="AlphaFoldDB" id="A0AA35K2Q4"/>
<dbReference type="Proteomes" id="UP001178461">
    <property type="component" value="Chromosome 3"/>
</dbReference>
<reference evidence="2" key="1">
    <citation type="submission" date="2022-12" db="EMBL/GenBank/DDBJ databases">
        <authorList>
            <person name="Alioto T."/>
            <person name="Alioto T."/>
            <person name="Gomez Garrido J."/>
        </authorList>
    </citation>
    <scope>NUCLEOTIDE SEQUENCE</scope>
</reference>
<keyword evidence="1" id="KW-0732">Signal</keyword>
<sequence>MLLPLLLALHFIMLIPEPGRTWEEPPDNHSWYQSLQFFVMTSWFISVATIMKPQKLDNWTEDHLGALDQLVNEHVINLWEWLEQHSKDLTAWLNMYLWTLQELHNRYMEGSDYRLGKEILLHDKCWEENISKADMWLKHPNTTLNKWLEEDLMTFNKALEIPGNSVGNSRQESTKIHIQHPEDHVKILEQLLADYTATATK</sequence>
<gene>
    <name evidence="2" type="ORF">PODLI_1B041284</name>
</gene>
<feature type="signal peptide" evidence="1">
    <location>
        <begin position="1"/>
        <end position="21"/>
    </location>
</feature>
<proteinExistence type="predicted"/>
<evidence type="ECO:0000313" key="2">
    <source>
        <dbReference type="EMBL" id="CAI5769263.1"/>
    </source>
</evidence>
<protein>
    <submittedName>
        <fullName evidence="2">Uncharacterized protein</fullName>
    </submittedName>
</protein>
<evidence type="ECO:0000256" key="1">
    <source>
        <dbReference type="SAM" id="SignalP"/>
    </source>
</evidence>
<organism evidence="2 3">
    <name type="scientific">Podarcis lilfordi</name>
    <name type="common">Lilford's wall lizard</name>
    <dbReference type="NCBI Taxonomy" id="74358"/>
    <lineage>
        <taxon>Eukaryota</taxon>
        <taxon>Metazoa</taxon>
        <taxon>Chordata</taxon>
        <taxon>Craniata</taxon>
        <taxon>Vertebrata</taxon>
        <taxon>Euteleostomi</taxon>
        <taxon>Lepidosauria</taxon>
        <taxon>Squamata</taxon>
        <taxon>Bifurcata</taxon>
        <taxon>Unidentata</taxon>
        <taxon>Episquamata</taxon>
        <taxon>Laterata</taxon>
        <taxon>Lacertibaenia</taxon>
        <taxon>Lacertidae</taxon>
        <taxon>Podarcis</taxon>
    </lineage>
</organism>